<evidence type="ECO:0000256" key="2">
    <source>
        <dbReference type="SAM" id="MobiDB-lite"/>
    </source>
</evidence>
<dbReference type="InterPro" id="IPR001590">
    <property type="entry name" value="Peptidase_M12B"/>
</dbReference>
<evidence type="ECO:0000313" key="4">
    <source>
        <dbReference type="EMBL" id="KAK0180218.1"/>
    </source>
</evidence>
<feature type="domain" description="Peptidase M12B" evidence="3">
    <location>
        <begin position="611"/>
        <end position="850"/>
    </location>
</feature>
<dbReference type="EMBL" id="JAQQBR010000003">
    <property type="protein sequence ID" value="KAK0180218.1"/>
    <property type="molecule type" value="Genomic_DNA"/>
</dbReference>
<dbReference type="Proteomes" id="UP001168972">
    <property type="component" value="Unassembled WGS sequence"/>
</dbReference>
<gene>
    <name evidence="4" type="ORF">PV327_005884</name>
</gene>
<feature type="active site" evidence="1">
    <location>
        <position position="786"/>
    </location>
</feature>
<dbReference type="InterPro" id="IPR024079">
    <property type="entry name" value="MetalloPept_cat_dom_sf"/>
</dbReference>
<feature type="binding site" evidence="1">
    <location>
        <position position="789"/>
    </location>
    <ligand>
        <name>Zn(2+)</name>
        <dbReference type="ChEBI" id="CHEBI:29105"/>
        <note>catalytic</note>
    </ligand>
</feature>
<protein>
    <recommendedName>
        <fullName evidence="3">Peptidase M12B domain-containing protein</fullName>
    </recommendedName>
</protein>
<organism evidence="4 5">
    <name type="scientific">Microctonus hyperodae</name>
    <name type="common">Parasitoid wasp</name>
    <dbReference type="NCBI Taxonomy" id="165561"/>
    <lineage>
        <taxon>Eukaryota</taxon>
        <taxon>Metazoa</taxon>
        <taxon>Ecdysozoa</taxon>
        <taxon>Arthropoda</taxon>
        <taxon>Hexapoda</taxon>
        <taxon>Insecta</taxon>
        <taxon>Pterygota</taxon>
        <taxon>Neoptera</taxon>
        <taxon>Endopterygota</taxon>
        <taxon>Hymenoptera</taxon>
        <taxon>Apocrita</taxon>
        <taxon>Ichneumonoidea</taxon>
        <taxon>Braconidae</taxon>
        <taxon>Euphorinae</taxon>
        <taxon>Microctonus</taxon>
    </lineage>
</organism>
<feature type="region of interest" description="Disordered" evidence="2">
    <location>
        <begin position="161"/>
        <end position="183"/>
    </location>
</feature>
<dbReference type="PANTHER" id="PTHR11905:SF249">
    <property type="entry name" value="SOL NARAE, ISOFORM C"/>
    <property type="match status" value="1"/>
</dbReference>
<keyword evidence="1" id="KW-0479">Metal-binding</keyword>
<dbReference type="SUPFAM" id="SSF55486">
    <property type="entry name" value="Metalloproteases ('zincins'), catalytic domain"/>
    <property type="match status" value="2"/>
</dbReference>
<dbReference type="PROSITE" id="PS50215">
    <property type="entry name" value="ADAM_MEPRO"/>
    <property type="match status" value="1"/>
</dbReference>
<evidence type="ECO:0000256" key="1">
    <source>
        <dbReference type="PROSITE-ProRule" id="PRU00276"/>
    </source>
</evidence>
<dbReference type="AlphaFoldDB" id="A0AA39L013"/>
<keyword evidence="1" id="KW-0862">Zinc</keyword>
<dbReference type="Gene3D" id="3.40.390.10">
    <property type="entry name" value="Collagenase (Catalytic Domain)"/>
    <property type="match status" value="2"/>
</dbReference>
<dbReference type="GO" id="GO:0046872">
    <property type="term" value="F:metal ion binding"/>
    <property type="evidence" value="ECO:0007669"/>
    <property type="project" value="UniProtKB-KW"/>
</dbReference>
<feature type="binding site" evidence="1">
    <location>
        <position position="795"/>
    </location>
    <ligand>
        <name>Zn(2+)</name>
        <dbReference type="ChEBI" id="CHEBI:29105"/>
        <note>catalytic</note>
    </ligand>
</feature>
<dbReference type="GO" id="GO:0006509">
    <property type="term" value="P:membrane protein ectodomain proteolysis"/>
    <property type="evidence" value="ECO:0007669"/>
    <property type="project" value="TreeGrafter"/>
</dbReference>
<dbReference type="PANTHER" id="PTHR11905">
    <property type="entry name" value="ADAM A DISINTEGRIN AND METALLOPROTEASE DOMAIN"/>
    <property type="match status" value="1"/>
</dbReference>
<reference evidence="4" key="1">
    <citation type="journal article" date="2023" name="bioRxiv">
        <title>Scaffold-level genome assemblies of two parasitoid biocontrol wasps reveal the parthenogenesis mechanism and an associated novel virus.</title>
        <authorList>
            <person name="Inwood S."/>
            <person name="Skelly J."/>
            <person name="Guhlin J."/>
            <person name="Harrop T."/>
            <person name="Goldson S."/>
            <person name="Dearden P."/>
        </authorList>
    </citation>
    <scope>NUCLEOTIDE SEQUENCE</scope>
    <source>
        <strain evidence="4">Lincoln</strain>
        <tissue evidence="4">Whole body</tissue>
    </source>
</reference>
<reference evidence="4" key="2">
    <citation type="submission" date="2023-03" db="EMBL/GenBank/DDBJ databases">
        <authorList>
            <person name="Inwood S.N."/>
            <person name="Skelly J.G."/>
            <person name="Guhlin J."/>
            <person name="Harrop T.W.R."/>
            <person name="Goldson S.G."/>
            <person name="Dearden P.K."/>
        </authorList>
    </citation>
    <scope>NUCLEOTIDE SEQUENCE</scope>
    <source>
        <strain evidence="4">Lincoln</strain>
        <tissue evidence="4">Whole body</tissue>
    </source>
</reference>
<evidence type="ECO:0000313" key="5">
    <source>
        <dbReference type="Proteomes" id="UP001168972"/>
    </source>
</evidence>
<comment type="caution">
    <text evidence="1">Lacks conserved residue(s) required for the propagation of feature annotation.</text>
</comment>
<accession>A0AA39L013</accession>
<comment type="caution">
    <text evidence="4">The sequence shown here is derived from an EMBL/GenBank/DDBJ whole genome shotgun (WGS) entry which is preliminary data.</text>
</comment>
<evidence type="ECO:0000259" key="3">
    <source>
        <dbReference type="PROSITE" id="PS50215"/>
    </source>
</evidence>
<name>A0AA39L013_MICHY</name>
<dbReference type="GO" id="GO:0004222">
    <property type="term" value="F:metalloendopeptidase activity"/>
    <property type="evidence" value="ECO:0007669"/>
    <property type="project" value="InterPro"/>
</dbReference>
<keyword evidence="5" id="KW-1185">Reference proteome</keyword>
<sequence length="951" mass="110581">MKRNTGNEYLIQARPRHNSGKVRSEKEILKGMIRDGDSKIHINWKQTKQLLVNEHLPVWFANTYVQKFCRFPLCRRIHELQQNFVKKHIGEFIFYHDIETMSAVVYFKNTKTICGVVDIRYIIRDMPISECDQGHQVGGPYVKLRDNTLNVHDHLKMFGFPTHGNDDSSQDEDELGSPGGYEIPRKRQRLYDYSDERRVTTLYPEILIFVPYNMIEYVKQFIGLMSAPAHILKYYIVHFNCIDMLLAKLSTNQIKIHLNIAGIVFEGQDNIFDFMKYINVPFGVHGSNPIRYIDASSTFESITSYINKNQITFPEDSYDFYFIPTGTELLVNGDVCAGASIELDYYKIRKTVPSLIRNRIGMLVQHSIESDYVITAHELGHLMFLKHEPQTKGYQNGIKQCYAIMQETYPYCIDCLKWTKENIEDLKKFVKFGNPEKDILNCMIKDEETEIHLNLIKTKQLLANEHLPVWIAKAGAQASFEHNRGTVQHELQKNFMKENVGTFTLYHDVEQSSAVVYYENTRTLHGMIDTRYVIANMPVNECNRGHHAGGLYVYRVGKNMKVHDHLKPLDLQSIRHDESTSYSRESSDQYEIPTKLQRLDKTSDQISATIFYLEILIFVPYDLIEYIRESHPYNAFGTIVRRFIKYFNSVDILLAKLSTDYIKIYLNLAGIVFEDRSNVFDFMEPIYIPSNSDPSKHIRYLNSYRTLELASAYIKANRDTFSYDSFDFYFIPSKTDLWSTLLNDEIEGLSGMSEMYAGRLAFSDKYSSGCIIYHDNPSAYVTAAHEIAHLLDINHESQKKGYCDGDEQCYAIMQTTGTFCPNCLKWTDQNIEDLQKFAREHRNHCFLLNEPRSLHPHGYPMRTLSRLEQCHCYGYKHWPIKNLRDTIDEVPYRDCNQNLICGQGSREVHTILPLDGTPCADNKVCWNKECQNILYGPGPVLQETFCRLNDY</sequence>
<proteinExistence type="predicted"/>
<feature type="binding site" evidence="1">
    <location>
        <position position="785"/>
    </location>
    <ligand>
        <name>Zn(2+)</name>
        <dbReference type="ChEBI" id="CHEBI:29105"/>
        <note>catalytic</note>
    </ligand>
</feature>